<dbReference type="Pfam" id="PF13561">
    <property type="entry name" value="adh_short_C2"/>
    <property type="match status" value="1"/>
</dbReference>
<dbReference type="EC" id="1.1.1.47" evidence="3"/>
<comment type="similarity">
    <text evidence="1">Belongs to the short-chain dehydrogenases/reductases (SDR) family.</text>
</comment>
<dbReference type="InterPro" id="IPR002347">
    <property type="entry name" value="SDR_fam"/>
</dbReference>
<organism evidence="6 7">
    <name type="scientific">Priestia iocasae</name>
    <dbReference type="NCBI Taxonomy" id="2291674"/>
    <lineage>
        <taxon>Bacteria</taxon>
        <taxon>Bacillati</taxon>
        <taxon>Bacillota</taxon>
        <taxon>Bacilli</taxon>
        <taxon>Bacillales</taxon>
        <taxon>Bacillaceae</taxon>
        <taxon>Priestia</taxon>
    </lineage>
</organism>
<dbReference type="PRINTS" id="PR00081">
    <property type="entry name" value="GDHRDH"/>
</dbReference>
<dbReference type="PANTHER" id="PTHR24321:SF8">
    <property type="entry name" value="ESTRADIOL 17-BETA-DEHYDROGENASE 8-RELATED"/>
    <property type="match status" value="1"/>
</dbReference>
<dbReference type="PRINTS" id="PR00080">
    <property type="entry name" value="SDRFAMILY"/>
</dbReference>
<evidence type="ECO:0000256" key="5">
    <source>
        <dbReference type="ARBA" id="ARBA00048831"/>
    </source>
</evidence>
<accession>A0ABS2QWF8</accession>
<comment type="caution">
    <text evidence="6">The sequence shown here is derived from an EMBL/GenBank/DDBJ whole genome shotgun (WGS) entry which is preliminary data.</text>
</comment>
<sequence>MIYKGQVVVVTGAANGIGKEVSKQYAQKGARVLIADLDEMAGKEHENHIREAGGEATFVKTDVRSEQDVVNLMKEAVRTYGGINILINNAGVTRWKSPYDLSIEEWDDMININLRSVFLCSREAAKQMKQNEKGGSIVNVASTRASMSEPHTEAYAATKGGIVALTHALAISLGEDHITVNAVSPGWIETSDYEALRDIDHTQHPSQRVGKPSDIAKACLYLTHPENDFVTGTNLIVDGGMTRKMIYEH</sequence>
<proteinExistence type="inferred from homology"/>
<dbReference type="PROSITE" id="PS00061">
    <property type="entry name" value="ADH_SHORT"/>
    <property type="match status" value="1"/>
</dbReference>
<protein>
    <recommendedName>
        <fullName evidence="3">glucose 1-dehydrogenase [NAD(P)(+)]</fullName>
        <ecNumber evidence="3">1.1.1.47</ecNumber>
    </recommendedName>
</protein>
<evidence type="ECO:0000313" key="7">
    <source>
        <dbReference type="Proteomes" id="UP000809829"/>
    </source>
</evidence>
<dbReference type="SUPFAM" id="SSF51735">
    <property type="entry name" value="NAD(P)-binding Rossmann-fold domains"/>
    <property type="match status" value="1"/>
</dbReference>
<dbReference type="PANTHER" id="PTHR24321">
    <property type="entry name" value="DEHYDROGENASES, SHORT CHAIN"/>
    <property type="match status" value="1"/>
</dbReference>
<keyword evidence="7" id="KW-1185">Reference proteome</keyword>
<name>A0ABS2QWF8_9BACI</name>
<dbReference type="RefSeq" id="WP_205187766.1">
    <property type="nucleotide sequence ID" value="NZ_JAFBFC010000004.1"/>
</dbReference>
<dbReference type="InterPro" id="IPR020904">
    <property type="entry name" value="Sc_DH/Rdtase_CS"/>
</dbReference>
<gene>
    <name evidence="6" type="ORF">JOC83_002658</name>
</gene>
<evidence type="ECO:0000256" key="3">
    <source>
        <dbReference type="ARBA" id="ARBA00024389"/>
    </source>
</evidence>
<keyword evidence="2" id="KW-0560">Oxidoreductase</keyword>
<comment type="catalytic activity">
    <reaction evidence="5">
        <text>D-glucose + NAD(+) = D-glucono-1,5-lactone + NADH + H(+)</text>
        <dbReference type="Rhea" id="RHEA:14293"/>
        <dbReference type="ChEBI" id="CHEBI:4167"/>
        <dbReference type="ChEBI" id="CHEBI:15378"/>
        <dbReference type="ChEBI" id="CHEBI:16217"/>
        <dbReference type="ChEBI" id="CHEBI:57540"/>
        <dbReference type="ChEBI" id="CHEBI:57945"/>
        <dbReference type="EC" id="1.1.1.47"/>
    </reaction>
</comment>
<evidence type="ECO:0000256" key="1">
    <source>
        <dbReference type="ARBA" id="ARBA00006484"/>
    </source>
</evidence>
<comment type="catalytic activity">
    <reaction evidence="4">
        <text>D-glucose + NADP(+) = D-glucono-1,5-lactone + NADPH + H(+)</text>
        <dbReference type="Rhea" id="RHEA:14405"/>
        <dbReference type="ChEBI" id="CHEBI:4167"/>
        <dbReference type="ChEBI" id="CHEBI:15378"/>
        <dbReference type="ChEBI" id="CHEBI:16217"/>
        <dbReference type="ChEBI" id="CHEBI:57783"/>
        <dbReference type="ChEBI" id="CHEBI:58349"/>
        <dbReference type="EC" id="1.1.1.47"/>
    </reaction>
</comment>
<dbReference type="Proteomes" id="UP000809829">
    <property type="component" value="Unassembled WGS sequence"/>
</dbReference>
<dbReference type="InterPro" id="IPR036291">
    <property type="entry name" value="NAD(P)-bd_dom_sf"/>
</dbReference>
<evidence type="ECO:0000256" key="2">
    <source>
        <dbReference type="ARBA" id="ARBA00023002"/>
    </source>
</evidence>
<evidence type="ECO:0000313" key="6">
    <source>
        <dbReference type="EMBL" id="MBM7703809.1"/>
    </source>
</evidence>
<dbReference type="NCBIfam" id="NF005559">
    <property type="entry name" value="PRK07231.1"/>
    <property type="match status" value="1"/>
</dbReference>
<dbReference type="EMBL" id="JAFBFC010000004">
    <property type="protein sequence ID" value="MBM7703809.1"/>
    <property type="molecule type" value="Genomic_DNA"/>
</dbReference>
<dbReference type="Gene3D" id="3.40.50.720">
    <property type="entry name" value="NAD(P)-binding Rossmann-like Domain"/>
    <property type="match status" value="1"/>
</dbReference>
<evidence type="ECO:0000256" key="4">
    <source>
        <dbReference type="ARBA" id="ARBA00047555"/>
    </source>
</evidence>
<reference evidence="6 7" key="1">
    <citation type="submission" date="2021-01" db="EMBL/GenBank/DDBJ databases">
        <title>Genomic Encyclopedia of Type Strains, Phase IV (KMG-IV): sequencing the most valuable type-strain genomes for metagenomic binning, comparative biology and taxonomic classification.</title>
        <authorList>
            <person name="Goeker M."/>
        </authorList>
    </citation>
    <scope>NUCLEOTIDE SEQUENCE [LARGE SCALE GENOMIC DNA]</scope>
    <source>
        <strain evidence="6 7">DSM 104297</strain>
    </source>
</reference>